<keyword evidence="2" id="KW-1185">Reference proteome</keyword>
<proteinExistence type="predicted"/>
<accession>A0AAE0M4H3</accession>
<comment type="caution">
    <text evidence="1">The sequence shown here is derived from an EMBL/GenBank/DDBJ whole genome shotgun (WGS) entry which is preliminary data.</text>
</comment>
<organism evidence="1 2">
    <name type="scientific">Apodospora peruviana</name>
    <dbReference type="NCBI Taxonomy" id="516989"/>
    <lineage>
        <taxon>Eukaryota</taxon>
        <taxon>Fungi</taxon>
        <taxon>Dikarya</taxon>
        <taxon>Ascomycota</taxon>
        <taxon>Pezizomycotina</taxon>
        <taxon>Sordariomycetes</taxon>
        <taxon>Sordariomycetidae</taxon>
        <taxon>Sordariales</taxon>
        <taxon>Lasiosphaeriaceae</taxon>
        <taxon>Apodospora</taxon>
    </lineage>
</organism>
<sequence>MAASPSGFALRMNDTCQGKEVDCGNTVSPYRVCCPEASFCPSQYSVDSCPTASSCTESLVAEPRCANGTWNLNDNKGYFCCLQGMVGY</sequence>
<protein>
    <submittedName>
        <fullName evidence="1">Uncharacterized protein</fullName>
    </submittedName>
</protein>
<dbReference type="EMBL" id="JAUEDM010000004">
    <property type="protein sequence ID" value="KAK3318740.1"/>
    <property type="molecule type" value="Genomic_DNA"/>
</dbReference>
<reference evidence="1" key="2">
    <citation type="submission" date="2023-06" db="EMBL/GenBank/DDBJ databases">
        <authorList>
            <consortium name="Lawrence Berkeley National Laboratory"/>
            <person name="Haridas S."/>
            <person name="Hensen N."/>
            <person name="Bonometti L."/>
            <person name="Westerberg I."/>
            <person name="Brannstrom I.O."/>
            <person name="Guillou S."/>
            <person name="Cros-Aarteil S."/>
            <person name="Calhoun S."/>
            <person name="Kuo A."/>
            <person name="Mondo S."/>
            <person name="Pangilinan J."/>
            <person name="Riley R."/>
            <person name="Labutti K."/>
            <person name="Andreopoulos B."/>
            <person name="Lipzen A."/>
            <person name="Chen C."/>
            <person name="Yanf M."/>
            <person name="Daum C."/>
            <person name="Ng V."/>
            <person name="Clum A."/>
            <person name="Steindorff A."/>
            <person name="Ohm R."/>
            <person name="Martin F."/>
            <person name="Silar P."/>
            <person name="Natvig D."/>
            <person name="Lalanne C."/>
            <person name="Gautier V."/>
            <person name="Ament-Velasquez S.L."/>
            <person name="Kruys A."/>
            <person name="Hutchinson M.I."/>
            <person name="Powell A.J."/>
            <person name="Barry K."/>
            <person name="Miller A.N."/>
            <person name="Grigoriev I.V."/>
            <person name="Debuchy R."/>
            <person name="Gladieux P."/>
            <person name="Thoren M.H."/>
            <person name="Johannesson H."/>
        </authorList>
    </citation>
    <scope>NUCLEOTIDE SEQUENCE</scope>
    <source>
        <strain evidence="1">CBS 118394</strain>
    </source>
</reference>
<evidence type="ECO:0000313" key="2">
    <source>
        <dbReference type="Proteomes" id="UP001283341"/>
    </source>
</evidence>
<gene>
    <name evidence="1" type="ORF">B0H66DRAFT_558107</name>
</gene>
<name>A0AAE0M4H3_9PEZI</name>
<reference evidence="1" key="1">
    <citation type="journal article" date="2023" name="Mol. Phylogenet. Evol.">
        <title>Genome-scale phylogeny and comparative genomics of the fungal order Sordariales.</title>
        <authorList>
            <person name="Hensen N."/>
            <person name="Bonometti L."/>
            <person name="Westerberg I."/>
            <person name="Brannstrom I.O."/>
            <person name="Guillou S."/>
            <person name="Cros-Aarteil S."/>
            <person name="Calhoun S."/>
            <person name="Haridas S."/>
            <person name="Kuo A."/>
            <person name="Mondo S."/>
            <person name="Pangilinan J."/>
            <person name="Riley R."/>
            <person name="LaButti K."/>
            <person name="Andreopoulos B."/>
            <person name="Lipzen A."/>
            <person name="Chen C."/>
            <person name="Yan M."/>
            <person name="Daum C."/>
            <person name="Ng V."/>
            <person name="Clum A."/>
            <person name="Steindorff A."/>
            <person name="Ohm R.A."/>
            <person name="Martin F."/>
            <person name="Silar P."/>
            <person name="Natvig D.O."/>
            <person name="Lalanne C."/>
            <person name="Gautier V."/>
            <person name="Ament-Velasquez S.L."/>
            <person name="Kruys A."/>
            <person name="Hutchinson M.I."/>
            <person name="Powell A.J."/>
            <person name="Barry K."/>
            <person name="Miller A.N."/>
            <person name="Grigoriev I.V."/>
            <person name="Debuchy R."/>
            <person name="Gladieux P."/>
            <person name="Hiltunen Thoren M."/>
            <person name="Johannesson H."/>
        </authorList>
    </citation>
    <scope>NUCLEOTIDE SEQUENCE</scope>
    <source>
        <strain evidence="1">CBS 118394</strain>
    </source>
</reference>
<dbReference type="Proteomes" id="UP001283341">
    <property type="component" value="Unassembled WGS sequence"/>
</dbReference>
<evidence type="ECO:0000313" key="1">
    <source>
        <dbReference type="EMBL" id="KAK3318740.1"/>
    </source>
</evidence>
<dbReference type="AlphaFoldDB" id="A0AAE0M4H3"/>